<proteinExistence type="predicted"/>
<dbReference type="AlphaFoldDB" id="A0A7X2TNQ2"/>
<gene>
    <name evidence="1" type="ORF">FYJ60_09210</name>
</gene>
<name>A0A7X2TNQ2_9FIRM</name>
<keyword evidence="2" id="KW-1185">Reference proteome</keyword>
<comment type="caution">
    <text evidence="1">The sequence shown here is derived from an EMBL/GenBank/DDBJ whole genome shotgun (WGS) entry which is preliminary data.</text>
</comment>
<dbReference type="RefSeq" id="WP_154458402.1">
    <property type="nucleotide sequence ID" value="NZ_VUMV01000006.1"/>
</dbReference>
<protein>
    <submittedName>
        <fullName evidence="1">Uncharacterized protein</fullName>
    </submittedName>
</protein>
<evidence type="ECO:0000313" key="1">
    <source>
        <dbReference type="EMBL" id="MST82492.1"/>
    </source>
</evidence>
<sequence length="187" mass="22313">MRSLIDVETAKSILQNDDKLYPGMKKYKHIMDSLHWTDVSKDRDFQRTFNGFFKVIFRNDDFYTLFYSYLESHKETAVTFEETLEHLKQAEGQLELSFSSKLIAVINPKRPIWDKIVAVNHFGMVVPTDDDNRQERIVRLYHEYCSRYYEYIYSNEGQTLIRLFDERYPSTGFSDAKKIDFILWADA</sequence>
<reference evidence="1 2" key="1">
    <citation type="submission" date="2019-08" db="EMBL/GenBank/DDBJ databases">
        <title>In-depth cultivation of the pig gut microbiome towards novel bacterial diversity and tailored functional studies.</title>
        <authorList>
            <person name="Wylensek D."/>
            <person name="Hitch T.C.A."/>
            <person name="Clavel T."/>
        </authorList>
    </citation>
    <scope>NUCLEOTIDE SEQUENCE [LARGE SCALE GENOMIC DNA]</scope>
    <source>
        <strain evidence="1 2">Oil+RF-744-WCA-WT-13</strain>
    </source>
</reference>
<accession>A0A7X2TNQ2</accession>
<organism evidence="1 2">
    <name type="scientific">Bilifractor porci</name>
    <dbReference type="NCBI Taxonomy" id="2606636"/>
    <lineage>
        <taxon>Bacteria</taxon>
        <taxon>Bacillati</taxon>
        <taxon>Bacillota</taxon>
        <taxon>Clostridia</taxon>
        <taxon>Lachnospirales</taxon>
        <taxon>Lachnospiraceae</taxon>
        <taxon>Bilifractor</taxon>
    </lineage>
</organism>
<dbReference type="Proteomes" id="UP000466864">
    <property type="component" value="Unassembled WGS sequence"/>
</dbReference>
<evidence type="ECO:0000313" key="2">
    <source>
        <dbReference type="Proteomes" id="UP000466864"/>
    </source>
</evidence>
<dbReference type="EMBL" id="VUMV01000006">
    <property type="protein sequence ID" value="MST82492.1"/>
    <property type="molecule type" value="Genomic_DNA"/>
</dbReference>